<proteinExistence type="predicted"/>
<name>A0ABU1XX83_9GAMM</name>
<gene>
    <name evidence="2" type="ORF">J2W68_002108</name>
</gene>
<dbReference type="EMBL" id="JAVDWO010000007">
    <property type="protein sequence ID" value="MDR7193374.1"/>
    <property type="molecule type" value="Genomic_DNA"/>
</dbReference>
<sequence length="204" mass="21617">MSGGDIDAAMRKRFGRGSTPRSTQYQAGWRAALMVARGVGLSLNPYEVGTPNADAWFAGYDEGLQAQPCACRAAARLRIDSHAGDAHDQGGVSGINVLNVLDRYVAERAHEKAALEGMVAEGRVADYERELADLTALHADAVKARACTARLITADHVYDLRRRAWDSATADEKNDGDVDEIGAAYEDAVASRITALANVAGGAA</sequence>
<evidence type="ECO:0000313" key="3">
    <source>
        <dbReference type="Proteomes" id="UP001256588"/>
    </source>
</evidence>
<accession>A0ABU1XX83</accession>
<keyword evidence="3" id="KW-1185">Reference proteome</keyword>
<comment type="caution">
    <text evidence="2">The sequence shown here is derived from an EMBL/GenBank/DDBJ whole genome shotgun (WGS) entry which is preliminary data.</text>
</comment>
<organism evidence="2 3">
    <name type="scientific">Luteimonas terrae</name>
    <dbReference type="NCBI Taxonomy" id="1530191"/>
    <lineage>
        <taxon>Bacteria</taxon>
        <taxon>Pseudomonadati</taxon>
        <taxon>Pseudomonadota</taxon>
        <taxon>Gammaproteobacteria</taxon>
        <taxon>Lysobacterales</taxon>
        <taxon>Lysobacteraceae</taxon>
        <taxon>Luteimonas</taxon>
    </lineage>
</organism>
<evidence type="ECO:0000256" key="1">
    <source>
        <dbReference type="SAM" id="MobiDB-lite"/>
    </source>
</evidence>
<reference evidence="2 3" key="1">
    <citation type="submission" date="2023-07" db="EMBL/GenBank/DDBJ databases">
        <title>Sorghum-associated microbial communities from plants grown in Nebraska, USA.</title>
        <authorList>
            <person name="Schachtman D."/>
        </authorList>
    </citation>
    <scope>NUCLEOTIDE SEQUENCE [LARGE SCALE GENOMIC DNA]</scope>
    <source>
        <strain evidence="2 3">4099</strain>
    </source>
</reference>
<dbReference type="Proteomes" id="UP001256588">
    <property type="component" value="Unassembled WGS sequence"/>
</dbReference>
<evidence type="ECO:0000313" key="2">
    <source>
        <dbReference type="EMBL" id="MDR7193374.1"/>
    </source>
</evidence>
<dbReference type="RefSeq" id="WP_310235511.1">
    <property type="nucleotide sequence ID" value="NZ_JAVDWO010000007.1"/>
</dbReference>
<protein>
    <submittedName>
        <fullName evidence="2">Uncharacterized protein</fullName>
    </submittedName>
</protein>
<feature type="region of interest" description="Disordered" evidence="1">
    <location>
        <begin position="1"/>
        <end position="22"/>
    </location>
</feature>